<feature type="domain" description="Integrator complex subunit 5 N-terminal" evidence="1">
    <location>
        <begin position="10"/>
        <end position="187"/>
    </location>
</feature>
<dbReference type="InterPro" id="IPR029444">
    <property type="entry name" value="INTS5_C"/>
</dbReference>
<feature type="domain" description="Integrator complex subunit 5 C-terminal" evidence="2">
    <location>
        <begin position="193"/>
        <end position="643"/>
    </location>
</feature>
<organism evidence="3 4">
    <name type="scientific">Mythimna separata</name>
    <name type="common">Oriental armyworm</name>
    <name type="synonym">Pseudaletia separata</name>
    <dbReference type="NCBI Taxonomy" id="271217"/>
    <lineage>
        <taxon>Eukaryota</taxon>
        <taxon>Metazoa</taxon>
        <taxon>Ecdysozoa</taxon>
        <taxon>Arthropoda</taxon>
        <taxon>Hexapoda</taxon>
        <taxon>Insecta</taxon>
        <taxon>Pterygota</taxon>
        <taxon>Neoptera</taxon>
        <taxon>Endopterygota</taxon>
        <taxon>Lepidoptera</taxon>
        <taxon>Glossata</taxon>
        <taxon>Ditrysia</taxon>
        <taxon>Noctuoidea</taxon>
        <taxon>Noctuidae</taxon>
        <taxon>Noctuinae</taxon>
        <taxon>Hadenini</taxon>
        <taxon>Mythimna</taxon>
    </lineage>
</organism>
<sequence length="2035" mass="229957">MNPQNKSTALSADLNNFIYGVSRRNAQNAPELTRTGLSLLKNFPAARDAVLEYFAMVFHDAVNVSITQTDYETDLGANGSLESVSIIGPELCNLGQAWAPFIAPWCISLIMDIATKKSNVPNTTLQSADPVRILLDITTQNLTLLNSEERAKCIDMMLGSWACSWAVGWVGRAEPALVAPRALQLGADAARAVLAHLANHPPATHHVRVAVLDLFHEAIKEDSKPEKKRDVIPYLLNLASKSDIVLKALTQDIEQTLTDDVMERLCALCAAQRNSVVWVDVTPGALVTLLLRADVRCLLLLLRHALSNVFCRQLLEYLLQKLEYECLFPDKNIPLLTSAAEEISIVRDKLLDGNQLEKYSLARILILVSYNLPSEFVSTISYLLQYSRDDTTLALLVRIIAGTITMHVPSDSPDISMDTERYQNFVKTGVEYALRDAMLSDDEIKISFLEGGVPKDAKTYLHHFCENIIKLLRWENSTRVPHLRTRPIGRAVEANLYRIGGALQEYTSLLRIRRECTMASLNEMPTCHALAEVLDRVDMTGTKAAPPSVEVILKVVQATVKYFFRCLHLTDTMEKLRGVATACRLLRKLCIHSKLARALALRELLETAMFREDKAFGSRPVMANLASNKDWRCEDLLIHLNQKHVSVLCVILNTCSLRELLETAMFREDKAFGSRPVMANLASNKDWRCEDLLIHLNQKHVSVLCVILNTCSLRELLETAMFREDKAFGSRPVMANLASNKDWRCEDLLIHLNQKHVSVLCVILNTCSLRELLETAMFREDKAFGSRPVMANLASNKDWRCEDLLIHLNQKHVSVLCVILNTCSLRELLETAMFREDKAFGSRPVMANLASNKDWRCEDLLIHLNQKHVSVLCVILNTCSLRELLETAMFREDKAFGSRPVMANLASNKDWRCEDLLIHLNQKHVSVLCVILNTCSLRELLETAMFREDKAFGSRPVMANLASNKDWRCEDLLIHLNQKHVSVLCVILNTCSLRELLETAMFREDKAFGSRPVMANLASNKDWRCEDLLIHLNQKHVSVLCVILNTCSLRELLETAMFREDKAFGSRPVMANLASNKDWRCEDLLIHLNQKHVSVLCVILNTCSLRELLETAMFREDKAFGSRPVMANLASNKDWRCEDLLIHLNQKHVSVLCVILNTCSLRELLETAMFREDKAFGSRPVMANLASNKDWRCEDLLIHLNQKHVSVLCVILNTCSLRELLETAMFREDKAFGSRPVMANLASNKDWRCEDLLIHLNQKHVSVLCVILNTCSLRELLETAMFREDKAFGSRPVMANLASNKDWRCEDLLIHLNQKHVSVLCVILNTCSLRELLETAMFREDKAFGSRPVMANLASNKDWRCEDLLIHLNQKHVSVLCVILNTCSLRELLETAMFREDKAFGSRPVMANLASNKDWRCEDLLIHLNQKHVSVLCVILNTCSLRELLETAMFREDKAFGSRPVMANLASNKDWRCEDLLIHLNQKHVSVLCVILNTCSLRELLETAMFREDKAFGSRPVMANLASNKDWRCEDLLIHLNQKHVSVLCVILNTCSLRELLETAMFREDKAFGSRPVMANLASNKDWRCEDLLIHLNQKHVSVLCVILNTCSLRELLETAMFREDKAFGSRPVMANLASNKDWRCEDLLIHLNQKHVSVLCVILNTCSLRELLETAMFREDKAFGSRPVMANLASNKDWRCEDLLIHLNQKHVSVLCVILNTCSLRGLLETAMFREDKAFGSRPVMANLASNKDWRCEDLLIHLNQKHGPITQLTQSHTSVFHAGIIGKGVRKPSELDVNDIPPILTTNNELLMGALTSCMVSDGNSGLVEGATSVSLLLVELVSPDVMYNGLPWPDEDFTKQVSIERELYMRGALESCAVARAALRRAAAARPALCLASALLRATAATLLHRLRAYLDRHTQSAEMAKERAALQELLSTMTLGQLLPHPLSHMLELAPELTASEIVQVIRDCLWNYTRDHVPSPALFACDSTGLHWRDPSTCKPPTTYTDTLRLIIQKRISKLGHLYPIMFLNLEKEN</sequence>
<keyword evidence="4" id="KW-1185">Reference proteome</keyword>
<dbReference type="GO" id="GO:0034472">
    <property type="term" value="P:snRNA 3'-end processing"/>
    <property type="evidence" value="ECO:0007669"/>
    <property type="project" value="TreeGrafter"/>
</dbReference>
<evidence type="ECO:0000313" key="3">
    <source>
        <dbReference type="EMBL" id="KAJ8732521.1"/>
    </source>
</evidence>
<reference evidence="3" key="1">
    <citation type="submission" date="2023-03" db="EMBL/GenBank/DDBJ databases">
        <title>Chromosome-level genomes of two armyworms, Mythimna separata and Mythimna loreyi, provide insights into the biosynthesis and reception of sex pheromones.</title>
        <authorList>
            <person name="Zhao H."/>
        </authorList>
    </citation>
    <scope>NUCLEOTIDE SEQUENCE</scope>
    <source>
        <strain evidence="3">BeijingLab</strain>
        <tissue evidence="3">Pupa</tissue>
    </source>
</reference>
<dbReference type="PANTHER" id="PTHR31697:SF2">
    <property type="entry name" value="INTEGRATOR COMPLEX SUBUNIT 5"/>
    <property type="match status" value="1"/>
</dbReference>
<dbReference type="GO" id="GO:0032039">
    <property type="term" value="C:integrator complex"/>
    <property type="evidence" value="ECO:0007669"/>
    <property type="project" value="InterPro"/>
</dbReference>
<comment type="caution">
    <text evidence="3">The sequence shown here is derived from an EMBL/GenBank/DDBJ whole genome shotgun (WGS) entry which is preliminary data.</text>
</comment>
<name>A0AAD7YYB0_MYTSE</name>
<dbReference type="InterPro" id="IPR040316">
    <property type="entry name" value="INTS5"/>
</dbReference>
<feature type="domain" description="Integrator complex subunit 5 C-terminal" evidence="2">
    <location>
        <begin position="1619"/>
        <end position="2020"/>
    </location>
</feature>
<dbReference type="InterPro" id="IPR029445">
    <property type="entry name" value="INTS5_N"/>
</dbReference>
<gene>
    <name evidence="3" type="ORF">PYW07_015120</name>
</gene>
<dbReference type="Proteomes" id="UP001231518">
    <property type="component" value="Chromosome 6"/>
</dbReference>
<dbReference type="Pfam" id="PF14837">
    <property type="entry name" value="INTS5_N"/>
    <property type="match status" value="1"/>
</dbReference>
<dbReference type="Pfam" id="PF14838">
    <property type="entry name" value="INTS5_C"/>
    <property type="match status" value="2"/>
</dbReference>
<evidence type="ECO:0000259" key="1">
    <source>
        <dbReference type="Pfam" id="PF14837"/>
    </source>
</evidence>
<accession>A0AAD7YYB0</accession>
<proteinExistence type="predicted"/>
<dbReference type="PANTHER" id="PTHR31697">
    <property type="entry name" value="INTEGRATOR COMPLEX SUBUNIT 5"/>
    <property type="match status" value="1"/>
</dbReference>
<protein>
    <submittedName>
        <fullName evidence="3">Uncharacterized protein</fullName>
    </submittedName>
</protein>
<evidence type="ECO:0000259" key="2">
    <source>
        <dbReference type="Pfam" id="PF14838"/>
    </source>
</evidence>
<dbReference type="EMBL" id="JARGEI010000004">
    <property type="protein sequence ID" value="KAJ8732521.1"/>
    <property type="molecule type" value="Genomic_DNA"/>
</dbReference>
<evidence type="ECO:0000313" key="4">
    <source>
        <dbReference type="Proteomes" id="UP001231518"/>
    </source>
</evidence>